<dbReference type="InterPro" id="IPR051012">
    <property type="entry name" value="CellSynth/LPSAsmb/PSIAsmb"/>
</dbReference>
<gene>
    <name evidence="6" type="ordered locus">AZC_0911</name>
</gene>
<sequence length="589" mass="64823">MAVWCAPSWDSLTVKILSLSSPLALALSLCTALATTAPAFAKEDLSAPETSVAGSFLSARLAGAERDSDAAVTYLRALMKADPRNDELVERAFFAMLVAGEVEEAMPLAERLVKVDRSHRIARLALAARAIKRGQYQTARTNLSLSVRGPIGDLTATLLAAWTMVGSGNAKSGVELIDRLQGPDWYAAFKDINAGLILDAAGLKKEAGKRLEKAAQTDPATLRAVDAYARWQSRNVDKETALATYQAFEKLLPRHPLVMSAEAELQAGKTLGPLIRTPQEGAAEVLYSLGAALGRQGGEDLAMVYLQLSLWLAPDHPLAGLTLADLYEQLKQPLKAISVYEKIPANSPLKRNAEVQMSINLDIAGKFDEARKHLVALVESDPKDTDALVALGGLYRGHKMYAECADTYGKVIDQLKEPTRNNWTLFYFRGICNERNKNWPAAEADLKMALKLYPDQPHVLNYLGYSWVDQGLNLDQALDMIRKAVSLRPDDGYIVDSLGWAYYRLGRYDDAVTELERAVELKPQDPVINDHLGDAYWKVGRKLEATFQWAHARDSKPEPEDLTKIEKKLQSGLEEEPPVKKAEEQQKGG</sequence>
<organism evidence="6 7">
    <name type="scientific">Azorhizobium caulinodans (strain ATCC 43989 / DSM 5975 / JCM 20966 / LMG 6465 / NBRC 14845 / NCIMB 13405 / ORS 571)</name>
    <dbReference type="NCBI Taxonomy" id="438753"/>
    <lineage>
        <taxon>Bacteria</taxon>
        <taxon>Pseudomonadati</taxon>
        <taxon>Pseudomonadota</taxon>
        <taxon>Alphaproteobacteria</taxon>
        <taxon>Hyphomicrobiales</taxon>
        <taxon>Xanthobacteraceae</taxon>
        <taxon>Azorhizobium</taxon>
    </lineage>
</organism>
<dbReference type="PANTHER" id="PTHR45586">
    <property type="entry name" value="TPR REPEAT-CONTAINING PROTEIN PA4667"/>
    <property type="match status" value="1"/>
</dbReference>
<reference evidence="6 7" key="1">
    <citation type="journal article" date="2007" name="Appl. Environ. Microbiol.">
        <title>Rhizobial factors required for stem nodule maturation and maintenance in Sesbania rostrata-Azorhizobium caulinodans ORS571 symbiosis.</title>
        <authorList>
            <person name="Suzuki S."/>
            <person name="Aono T."/>
            <person name="Lee KB."/>
            <person name="Suzuki T."/>
            <person name="Liu CT."/>
            <person name="Miwa H."/>
            <person name="Wakao S."/>
            <person name="Iki T."/>
            <person name="Oyaizu H."/>
        </authorList>
    </citation>
    <scope>NUCLEOTIDE SEQUENCE [LARGE SCALE GENOMIC DNA]</scope>
    <source>
        <strain evidence="7">ATCC 43989 / DSM 5975 / JCM 20966 / LMG 6465 / NBRC 14845 / NCIMB 13405 / ORS 571</strain>
    </source>
</reference>
<keyword evidence="2 3" id="KW-0802">TPR repeat</keyword>
<evidence type="ECO:0000313" key="7">
    <source>
        <dbReference type="Proteomes" id="UP000000270"/>
    </source>
</evidence>
<keyword evidence="5" id="KW-0732">Signal</keyword>
<dbReference type="STRING" id="438753.AZC_0911"/>
<dbReference type="Pfam" id="PF13432">
    <property type="entry name" value="TPR_16"/>
    <property type="match status" value="1"/>
</dbReference>
<dbReference type="eggNOG" id="COG0457">
    <property type="taxonomic scope" value="Bacteria"/>
</dbReference>
<reference evidence="6 7" key="5">
    <citation type="journal article" date="2010" name="Appl. Environ. Microbiol.">
        <title>phrR-like gene praR of Azorhizobium caulinodans ORS571 is essential for symbiosis with Sesbania rostrata and is involved in expression of reb genes.</title>
        <authorList>
            <person name="Akiba N."/>
            <person name="Aono T."/>
            <person name="Toyazaki H."/>
            <person name="Sato S."/>
            <person name="Oyaizu H."/>
        </authorList>
    </citation>
    <scope>NUCLEOTIDE SEQUENCE [LARGE SCALE GENOMIC DNA]</scope>
    <source>
        <strain evidence="7">ATCC 43989 / DSM 5975 / JCM 20966 / LMG 6465 / NBRC 14845 / NCIMB 13405 / ORS 571</strain>
    </source>
</reference>
<feature type="compositionally biased region" description="Basic and acidic residues" evidence="4">
    <location>
        <begin position="577"/>
        <end position="589"/>
    </location>
</feature>
<dbReference type="HOGENOM" id="CLU_007251_2_1_5"/>
<reference evidence="7" key="2">
    <citation type="submission" date="2007-04" db="EMBL/GenBank/DDBJ databases">
        <title>Complete genome sequence of the nitrogen-fixing bacterium Azorhizobium caulinodans ORS571.</title>
        <authorList>
            <person name="Lee K.B."/>
            <person name="Backer P.D."/>
            <person name="Aono T."/>
            <person name="Liu C.T."/>
            <person name="Suzuki S."/>
            <person name="Suzuki T."/>
            <person name="Kaneko T."/>
            <person name="Yamada M."/>
            <person name="Tabata S."/>
            <person name="Kupfer D.M."/>
            <person name="Najar F.Z."/>
            <person name="Wiley G.B."/>
            <person name="Roe B."/>
            <person name="Binnewies T."/>
            <person name="Ussery D."/>
            <person name="Vereecke D."/>
            <person name="Gevers D."/>
            <person name="Holsters M."/>
            <person name="Oyaizu H."/>
        </authorList>
    </citation>
    <scope>NUCLEOTIDE SEQUENCE [LARGE SCALE GENOMIC DNA]</scope>
    <source>
        <strain evidence="7">ATCC 43989 / DSM 5975 / JCM 20966 / LMG 6465 / NBRC 14845 / NCIMB 13405 / ORS 571</strain>
    </source>
</reference>
<feature type="compositionally biased region" description="Basic and acidic residues" evidence="4">
    <location>
        <begin position="553"/>
        <end position="569"/>
    </location>
</feature>
<dbReference type="Proteomes" id="UP000000270">
    <property type="component" value="Chromosome"/>
</dbReference>
<accession>A8HU63</accession>
<proteinExistence type="predicted"/>
<keyword evidence="1" id="KW-0677">Repeat</keyword>
<dbReference type="AlphaFoldDB" id="A8HU63"/>
<feature type="signal peptide" evidence="5">
    <location>
        <begin position="1"/>
        <end position="41"/>
    </location>
</feature>
<dbReference type="Pfam" id="PF13414">
    <property type="entry name" value="TPR_11"/>
    <property type="match status" value="1"/>
</dbReference>
<dbReference type="KEGG" id="azc:AZC_0911"/>
<dbReference type="InterPro" id="IPR019734">
    <property type="entry name" value="TPR_rpt"/>
</dbReference>
<name>A8HU63_AZOC5</name>
<feature type="chain" id="PRO_5002721177" evidence="5">
    <location>
        <begin position="42"/>
        <end position="589"/>
    </location>
</feature>
<keyword evidence="7" id="KW-1185">Reference proteome</keyword>
<dbReference type="PROSITE" id="PS50005">
    <property type="entry name" value="TPR"/>
    <property type="match status" value="1"/>
</dbReference>
<evidence type="ECO:0000256" key="2">
    <source>
        <dbReference type="ARBA" id="ARBA00022803"/>
    </source>
</evidence>
<evidence type="ECO:0000256" key="4">
    <source>
        <dbReference type="SAM" id="MobiDB-lite"/>
    </source>
</evidence>
<evidence type="ECO:0000256" key="5">
    <source>
        <dbReference type="SAM" id="SignalP"/>
    </source>
</evidence>
<dbReference type="Gene3D" id="1.25.40.10">
    <property type="entry name" value="Tetratricopeptide repeat domain"/>
    <property type="match status" value="3"/>
</dbReference>
<evidence type="ECO:0000256" key="3">
    <source>
        <dbReference type="PROSITE-ProRule" id="PRU00339"/>
    </source>
</evidence>
<dbReference type="InterPro" id="IPR011990">
    <property type="entry name" value="TPR-like_helical_dom_sf"/>
</dbReference>
<dbReference type="SUPFAM" id="SSF48452">
    <property type="entry name" value="TPR-like"/>
    <property type="match status" value="3"/>
</dbReference>
<dbReference type="SMART" id="SM00028">
    <property type="entry name" value="TPR"/>
    <property type="match status" value="5"/>
</dbReference>
<reference evidence="6 7" key="3">
    <citation type="journal article" date="2008" name="BMC Genomics">
        <title>The genome of the versatile nitrogen fixer Azorhizobium caulinodans ORS571.</title>
        <authorList>
            <person name="Lee KB."/>
            <person name="Backer P.D."/>
            <person name="Aono T."/>
            <person name="Liu CT."/>
            <person name="Suzuki S."/>
            <person name="Suzuki T."/>
            <person name="Kaneko T."/>
            <person name="Yamada M."/>
            <person name="Tabata S."/>
            <person name="Kupfer D.M."/>
            <person name="Najar F.Z."/>
            <person name="Wiley G.B."/>
            <person name="Roe B."/>
            <person name="Binnewies T.T."/>
            <person name="Ussery D.W."/>
            <person name="D'Haeze W."/>
            <person name="Herder J.D."/>
            <person name="Gevers D."/>
            <person name="Vereecke D."/>
            <person name="Holsters M."/>
            <person name="Oyaizu H."/>
        </authorList>
    </citation>
    <scope>NUCLEOTIDE SEQUENCE [LARGE SCALE GENOMIC DNA]</scope>
    <source>
        <strain evidence="7">ATCC 43989 / DSM 5975 / JCM 20966 / LMG 6465 / NBRC 14845 / NCIMB 13405 / ORS 571</strain>
    </source>
</reference>
<reference evidence="6 7" key="4">
    <citation type="journal article" date="2009" name="Appl. Environ. Microbiol.">
        <title>Comparative genome-wide transcriptional profiling of Azorhizobium caulinodans ORS571 grown under free-living and symbiotic conditions.</title>
        <authorList>
            <person name="Tsukada S."/>
            <person name="Aono T."/>
            <person name="Akiba N."/>
            <person name="Lee KB."/>
            <person name="Liu CT."/>
            <person name="Toyazaki H."/>
            <person name="Oyaizu H."/>
        </authorList>
    </citation>
    <scope>NUCLEOTIDE SEQUENCE [LARGE SCALE GENOMIC DNA]</scope>
    <source>
        <strain evidence="7">ATCC 43989 / DSM 5975 / JCM 20966 / LMG 6465 / NBRC 14845 / NCIMB 13405 / ORS 571</strain>
    </source>
</reference>
<evidence type="ECO:0000256" key="1">
    <source>
        <dbReference type="ARBA" id="ARBA00022737"/>
    </source>
</evidence>
<evidence type="ECO:0000313" key="6">
    <source>
        <dbReference type="EMBL" id="BAF86909.1"/>
    </source>
</evidence>
<feature type="repeat" description="TPR" evidence="3">
    <location>
        <begin position="492"/>
        <end position="525"/>
    </location>
</feature>
<reference evidence="6 7" key="6">
    <citation type="journal article" date="2011" name="Appl. Environ. Microbiol.">
        <title>Involvement of the azorhizobial chromosome partition gene (parA) in the onset of bacteroid differentiation during Sesbania rostrata stem nodule development.</title>
        <authorList>
            <person name="Liu CT."/>
            <person name="Lee KB."/>
            <person name="Wang YS."/>
            <person name="Peng MH."/>
            <person name="Lee KT."/>
            <person name="Suzuki S."/>
            <person name="Suzuki T."/>
            <person name="Oyaizu H."/>
        </authorList>
    </citation>
    <scope>NUCLEOTIDE SEQUENCE [LARGE SCALE GENOMIC DNA]</scope>
    <source>
        <strain evidence="7">ATCC 43989 / DSM 5975 / JCM 20966 / LMG 6465 / NBRC 14845 / NCIMB 13405 / ORS 571</strain>
    </source>
</reference>
<feature type="region of interest" description="Disordered" evidence="4">
    <location>
        <begin position="553"/>
        <end position="589"/>
    </location>
</feature>
<dbReference type="PROSITE" id="PS50293">
    <property type="entry name" value="TPR_REGION"/>
    <property type="match status" value="1"/>
</dbReference>
<dbReference type="EMBL" id="AP009384">
    <property type="protein sequence ID" value="BAF86909.1"/>
    <property type="molecule type" value="Genomic_DNA"/>
</dbReference>
<dbReference type="PANTHER" id="PTHR45586:SF16">
    <property type="entry name" value="DOMAIN PROTEIN, PUTATIVE-RELATED"/>
    <property type="match status" value="1"/>
</dbReference>
<protein>
    <submittedName>
        <fullName evidence="6">TPR repeat</fullName>
    </submittedName>
</protein>